<comment type="similarity">
    <text evidence="1">Belongs to the peptidase C40 family.</text>
</comment>
<keyword evidence="2" id="KW-0645">Protease</keyword>
<keyword evidence="4" id="KW-0788">Thiol protease</keyword>
<dbReference type="AlphaFoldDB" id="A0A6J6D9G1"/>
<evidence type="ECO:0000256" key="1">
    <source>
        <dbReference type="ARBA" id="ARBA00007074"/>
    </source>
</evidence>
<dbReference type="GO" id="GO:0008234">
    <property type="term" value="F:cysteine-type peptidase activity"/>
    <property type="evidence" value="ECO:0007669"/>
    <property type="project" value="UniProtKB-KW"/>
</dbReference>
<evidence type="ECO:0000313" key="6">
    <source>
        <dbReference type="EMBL" id="CAB4558923.1"/>
    </source>
</evidence>
<keyword evidence="3" id="KW-0378">Hydrolase</keyword>
<dbReference type="SUPFAM" id="SSF54001">
    <property type="entry name" value="Cysteine proteinases"/>
    <property type="match status" value="1"/>
</dbReference>
<accession>A0A6J6D9G1</accession>
<dbReference type="InterPro" id="IPR038765">
    <property type="entry name" value="Papain-like_cys_pep_sf"/>
</dbReference>
<evidence type="ECO:0000256" key="3">
    <source>
        <dbReference type="ARBA" id="ARBA00022801"/>
    </source>
</evidence>
<gene>
    <name evidence="6" type="ORF">UFOPK1572_00686</name>
</gene>
<dbReference type="Pfam" id="PF00877">
    <property type="entry name" value="NLPC_P60"/>
    <property type="match status" value="1"/>
</dbReference>
<feature type="domain" description="NlpC/P60" evidence="5">
    <location>
        <begin position="98"/>
        <end position="221"/>
    </location>
</feature>
<dbReference type="Gene3D" id="3.90.1720.10">
    <property type="entry name" value="endopeptidase domain like (from Nostoc punctiforme)"/>
    <property type="match status" value="1"/>
</dbReference>
<sequence>MLTVTAVCAALTAPSVVRATSDGVQDRSAQLTTKSPGAYLQMRDHVGRDAARALQIIARTDNHRDEKYLTARRVVSDRVATQMSIDAQALDNAWSATTRSHQIAVLAALTQLDVPYLVGAENPYVKMDCSGLLWYAWRAGGVDMPREAAAQLHPKLLIPRSKARAGDIVGEGTHVHIYLGVGRAMIHAPNTGGDVTLKMMGDTQWNRVLWADPTRIAIFRVS</sequence>
<dbReference type="GO" id="GO:0006508">
    <property type="term" value="P:proteolysis"/>
    <property type="evidence" value="ECO:0007669"/>
    <property type="project" value="UniProtKB-KW"/>
</dbReference>
<evidence type="ECO:0000256" key="2">
    <source>
        <dbReference type="ARBA" id="ARBA00022670"/>
    </source>
</evidence>
<protein>
    <submittedName>
        <fullName evidence="6">Unannotated protein</fullName>
    </submittedName>
</protein>
<reference evidence="6" key="1">
    <citation type="submission" date="2020-05" db="EMBL/GenBank/DDBJ databases">
        <authorList>
            <person name="Chiriac C."/>
            <person name="Salcher M."/>
            <person name="Ghai R."/>
            <person name="Kavagutti S V."/>
        </authorList>
    </citation>
    <scope>NUCLEOTIDE SEQUENCE</scope>
</reference>
<dbReference type="PANTHER" id="PTHR47359:SF3">
    <property type="entry name" value="NLP_P60 DOMAIN-CONTAINING PROTEIN-RELATED"/>
    <property type="match status" value="1"/>
</dbReference>
<dbReference type="PANTHER" id="PTHR47359">
    <property type="entry name" value="PEPTIDOGLYCAN DL-ENDOPEPTIDASE CWLO"/>
    <property type="match status" value="1"/>
</dbReference>
<evidence type="ECO:0000256" key="4">
    <source>
        <dbReference type="ARBA" id="ARBA00022807"/>
    </source>
</evidence>
<dbReference type="InterPro" id="IPR000064">
    <property type="entry name" value="NLP_P60_dom"/>
</dbReference>
<evidence type="ECO:0000259" key="5">
    <source>
        <dbReference type="PROSITE" id="PS51935"/>
    </source>
</evidence>
<name>A0A6J6D9G1_9ZZZZ</name>
<organism evidence="6">
    <name type="scientific">freshwater metagenome</name>
    <dbReference type="NCBI Taxonomy" id="449393"/>
    <lineage>
        <taxon>unclassified sequences</taxon>
        <taxon>metagenomes</taxon>
        <taxon>ecological metagenomes</taxon>
    </lineage>
</organism>
<dbReference type="PROSITE" id="PS51935">
    <property type="entry name" value="NLPC_P60"/>
    <property type="match status" value="1"/>
</dbReference>
<proteinExistence type="inferred from homology"/>
<dbReference type="EMBL" id="CAEZTC010000070">
    <property type="protein sequence ID" value="CAB4558923.1"/>
    <property type="molecule type" value="Genomic_DNA"/>
</dbReference>
<dbReference type="InterPro" id="IPR051794">
    <property type="entry name" value="PG_Endopeptidase_C40"/>
</dbReference>